<keyword evidence="2" id="KW-1185">Reference proteome</keyword>
<proteinExistence type="predicted"/>
<name>A0A8S1IWJ1_9CHLO</name>
<dbReference type="AlphaFoldDB" id="A0A8S1IWJ1"/>
<evidence type="ECO:0000313" key="1">
    <source>
        <dbReference type="EMBL" id="CAD7698371.1"/>
    </source>
</evidence>
<dbReference type="Proteomes" id="UP000708148">
    <property type="component" value="Unassembled WGS sequence"/>
</dbReference>
<gene>
    <name evidence="1" type="ORF">OSTQU699_LOCUS3732</name>
</gene>
<reference evidence="1" key="1">
    <citation type="submission" date="2020-12" db="EMBL/GenBank/DDBJ databases">
        <authorList>
            <person name="Iha C."/>
        </authorList>
    </citation>
    <scope>NUCLEOTIDE SEQUENCE</scope>
</reference>
<protein>
    <submittedName>
        <fullName evidence="1">Uncharacterized protein</fullName>
    </submittedName>
</protein>
<comment type="caution">
    <text evidence="1">The sequence shown here is derived from an EMBL/GenBank/DDBJ whole genome shotgun (WGS) entry which is preliminary data.</text>
</comment>
<evidence type="ECO:0000313" key="2">
    <source>
        <dbReference type="Proteomes" id="UP000708148"/>
    </source>
</evidence>
<dbReference type="EMBL" id="CAJHUC010000817">
    <property type="protein sequence ID" value="CAD7698371.1"/>
    <property type="molecule type" value="Genomic_DNA"/>
</dbReference>
<sequence>MAEALLGMSGVRLSQLPQGERLAAQQGLREATMAALGAQRDAGAFLRERLGEAAGKVTAGRGRLLPARKAAFWRRPYSGKKTGMRVALGWMLVGSSLGKVLF</sequence>
<organism evidence="1 2">
    <name type="scientific">Ostreobium quekettii</name>
    <dbReference type="NCBI Taxonomy" id="121088"/>
    <lineage>
        <taxon>Eukaryota</taxon>
        <taxon>Viridiplantae</taxon>
        <taxon>Chlorophyta</taxon>
        <taxon>core chlorophytes</taxon>
        <taxon>Ulvophyceae</taxon>
        <taxon>TCBD clade</taxon>
        <taxon>Bryopsidales</taxon>
        <taxon>Ostreobineae</taxon>
        <taxon>Ostreobiaceae</taxon>
        <taxon>Ostreobium</taxon>
    </lineage>
</organism>
<accession>A0A8S1IWJ1</accession>